<dbReference type="EMBL" id="JAKZGP010000013">
    <property type="protein sequence ID" value="MCH7409160.1"/>
    <property type="molecule type" value="Genomic_DNA"/>
</dbReference>
<sequence>MFNITESNNQFQPSKDVNAPYLIGEEKAFKLNGSELLYPFSKPELWGHLINQGGIIVSISELKIATIDPEINKLQAAQDYQGIIDFLTNILKPSCRIEAAKKDISNAQALVEGTKAAPVYSLVTKRTIHQQSTKEGWNNSKIAKELGITSPTVKSAIAKIETEIEAAKAKEA</sequence>
<keyword evidence="2" id="KW-1185">Reference proteome</keyword>
<organism evidence="1 2">
    <name type="scientific">Belliella filtrata</name>
    <dbReference type="NCBI Taxonomy" id="2923435"/>
    <lineage>
        <taxon>Bacteria</taxon>
        <taxon>Pseudomonadati</taxon>
        <taxon>Bacteroidota</taxon>
        <taxon>Cytophagia</taxon>
        <taxon>Cytophagales</taxon>
        <taxon>Cyclobacteriaceae</taxon>
        <taxon>Belliella</taxon>
    </lineage>
</organism>
<name>A0ABS9UYB2_9BACT</name>
<reference evidence="1" key="1">
    <citation type="submission" date="2022-03" db="EMBL/GenBank/DDBJ databases">
        <title>De novo assembled genomes of Belliella spp. (Cyclobacteriaceae) strains.</title>
        <authorList>
            <person name="Szabo A."/>
            <person name="Korponai K."/>
            <person name="Felfoldi T."/>
        </authorList>
    </citation>
    <scope>NUCLEOTIDE SEQUENCE</scope>
    <source>
        <strain evidence="1">DSM 111904</strain>
    </source>
</reference>
<dbReference type="Proteomes" id="UP001165489">
    <property type="component" value="Unassembled WGS sequence"/>
</dbReference>
<protein>
    <submittedName>
        <fullName evidence="1">Uncharacterized protein</fullName>
    </submittedName>
</protein>
<accession>A0ABS9UYB2</accession>
<dbReference type="RefSeq" id="WP_241347513.1">
    <property type="nucleotide sequence ID" value="NZ_JAKZGP010000013.1"/>
</dbReference>
<evidence type="ECO:0000313" key="1">
    <source>
        <dbReference type="EMBL" id="MCH7409160.1"/>
    </source>
</evidence>
<gene>
    <name evidence="1" type="ORF">MM239_07130</name>
</gene>
<evidence type="ECO:0000313" key="2">
    <source>
        <dbReference type="Proteomes" id="UP001165489"/>
    </source>
</evidence>
<comment type="caution">
    <text evidence="1">The sequence shown here is derived from an EMBL/GenBank/DDBJ whole genome shotgun (WGS) entry which is preliminary data.</text>
</comment>
<proteinExistence type="predicted"/>